<dbReference type="AlphaFoldDB" id="A0A6U2IDY8"/>
<evidence type="ECO:0000256" key="4">
    <source>
        <dbReference type="SAM" id="MobiDB-lite"/>
    </source>
</evidence>
<sequence>MPLPEALDFAAAVGNSAGVEDAEEWRKVSVAAHSALEWRTARYDTTPLGQLSPGCAVRAYLALALSRRDVKMILLDEPTNHLDLPSILWLQHAIIASGKTVVVVSHDAAFLDAVSDHVWYIDGVQHTLTVSGAGYTDFVKSRELAREQQRAAYEDQKSRHKRLTGVANSLKAEAAAGARHVAKDNDKLQNDFKRDRAGRSGKKASAVEARRDREEKVEQVVDRKPLRITLNAVGSGTNSVIMFSSVALGYHAPDGSPLPLPLPPVSLRVDFGERVAIVGFNGVGKSTLLKTLMGEIQPLGGHVSMGRELKVGNLTQSHEALPLDATPRQYFSEMTKTELFATGQKLMKYGLTLRQTDCPISALNPGARARAVLASFAMQQVNTLILDEPTNHLDEEAMEEVLSTVNEYHGTVVLVTHSRKALESIRVTRTLRLGSEGLGEIESVDEFVQMSDQAARAVVRDCFG</sequence>
<dbReference type="InterPro" id="IPR027417">
    <property type="entry name" value="P-loop_NTPase"/>
</dbReference>
<evidence type="ECO:0000256" key="3">
    <source>
        <dbReference type="ARBA" id="ARBA00022840"/>
    </source>
</evidence>
<gene>
    <name evidence="6" type="ORF">HAND1043_LOCUS14008</name>
</gene>
<evidence type="ECO:0000313" key="6">
    <source>
        <dbReference type="EMBL" id="CAD8747511.1"/>
    </source>
</evidence>
<dbReference type="Pfam" id="PF00005">
    <property type="entry name" value="ABC_tran"/>
    <property type="match status" value="1"/>
</dbReference>
<evidence type="ECO:0000256" key="2">
    <source>
        <dbReference type="ARBA" id="ARBA00022741"/>
    </source>
</evidence>
<feature type="region of interest" description="Disordered" evidence="4">
    <location>
        <begin position="192"/>
        <end position="211"/>
    </location>
</feature>
<evidence type="ECO:0000256" key="1">
    <source>
        <dbReference type="ARBA" id="ARBA00022737"/>
    </source>
</evidence>
<dbReference type="InterPro" id="IPR050611">
    <property type="entry name" value="ABCF"/>
</dbReference>
<name>A0A6U2IDY8_HEMAN</name>
<reference evidence="6" key="1">
    <citation type="submission" date="2021-01" db="EMBL/GenBank/DDBJ databases">
        <authorList>
            <person name="Corre E."/>
            <person name="Pelletier E."/>
            <person name="Niang G."/>
            <person name="Scheremetjew M."/>
            <person name="Finn R."/>
            <person name="Kale V."/>
            <person name="Holt S."/>
            <person name="Cochrane G."/>
            <person name="Meng A."/>
            <person name="Brown T."/>
            <person name="Cohen L."/>
        </authorList>
    </citation>
    <scope>NUCLEOTIDE SEQUENCE</scope>
    <source>
        <strain evidence="6">CCMP441</strain>
    </source>
</reference>
<dbReference type="InterPro" id="IPR003439">
    <property type="entry name" value="ABC_transporter-like_ATP-bd"/>
</dbReference>
<dbReference type="SUPFAM" id="SSF52540">
    <property type="entry name" value="P-loop containing nucleoside triphosphate hydrolases"/>
    <property type="match status" value="2"/>
</dbReference>
<organism evidence="6">
    <name type="scientific">Hemiselmis andersenii</name>
    <name type="common">Cryptophyte alga</name>
    <dbReference type="NCBI Taxonomy" id="464988"/>
    <lineage>
        <taxon>Eukaryota</taxon>
        <taxon>Cryptophyceae</taxon>
        <taxon>Cryptomonadales</taxon>
        <taxon>Hemiselmidaceae</taxon>
        <taxon>Hemiselmis</taxon>
    </lineage>
</organism>
<dbReference type="EMBL" id="HBFK01022626">
    <property type="protein sequence ID" value="CAD8747511.1"/>
    <property type="molecule type" value="Transcribed_RNA"/>
</dbReference>
<accession>A0A6U2IDY8</accession>
<dbReference type="PANTHER" id="PTHR19211:SF14">
    <property type="entry name" value="ATP-BINDING CASSETTE SUB-FAMILY F MEMBER 1"/>
    <property type="match status" value="1"/>
</dbReference>
<keyword evidence="1" id="KW-0677">Repeat</keyword>
<proteinExistence type="predicted"/>
<keyword evidence="3" id="KW-0067">ATP-binding</keyword>
<evidence type="ECO:0000259" key="5">
    <source>
        <dbReference type="PROSITE" id="PS50893"/>
    </source>
</evidence>
<dbReference type="PROSITE" id="PS50893">
    <property type="entry name" value="ABC_TRANSPORTER_2"/>
    <property type="match status" value="1"/>
</dbReference>
<dbReference type="SMART" id="SM00382">
    <property type="entry name" value="AAA"/>
    <property type="match status" value="1"/>
</dbReference>
<dbReference type="Gene3D" id="3.40.50.300">
    <property type="entry name" value="P-loop containing nucleotide triphosphate hydrolases"/>
    <property type="match status" value="2"/>
</dbReference>
<dbReference type="GO" id="GO:0016887">
    <property type="term" value="F:ATP hydrolysis activity"/>
    <property type="evidence" value="ECO:0007669"/>
    <property type="project" value="InterPro"/>
</dbReference>
<feature type="domain" description="ABC transporter" evidence="5">
    <location>
        <begin position="241"/>
        <end position="461"/>
    </location>
</feature>
<dbReference type="PANTHER" id="PTHR19211">
    <property type="entry name" value="ATP-BINDING TRANSPORT PROTEIN-RELATED"/>
    <property type="match status" value="1"/>
</dbReference>
<dbReference type="GO" id="GO:0005524">
    <property type="term" value="F:ATP binding"/>
    <property type="evidence" value="ECO:0007669"/>
    <property type="project" value="UniProtKB-KW"/>
</dbReference>
<protein>
    <recommendedName>
        <fullName evidence="5">ABC transporter domain-containing protein</fullName>
    </recommendedName>
</protein>
<dbReference type="InterPro" id="IPR003593">
    <property type="entry name" value="AAA+_ATPase"/>
</dbReference>
<keyword evidence="2" id="KW-0547">Nucleotide-binding</keyword>